<dbReference type="InterPro" id="IPR034505">
    <property type="entry name" value="Coproporphyrinogen-III_oxidase"/>
</dbReference>
<dbReference type="EMBL" id="CP021425">
    <property type="protein sequence ID" value="ARU55672.1"/>
    <property type="molecule type" value="Genomic_DNA"/>
</dbReference>
<evidence type="ECO:0000313" key="8">
    <source>
        <dbReference type="Proteomes" id="UP000196027"/>
    </source>
</evidence>
<dbReference type="KEGG" id="ome:OLMES_1597"/>
<sequence>MSSLQAYLDRQIYQAYSYSYPHKTAYRSFATPYALSDLWAGEKRDALFLYVHIPFCEMRCGFCNLFTLVRPNESLPERYLNTLERQARQTANWLGDAKFARFALGGGTPTYFSAKQLQRLFEIAYNNLGISQDIPCSVETSPETVSTDKLEVLRNAQVDRISIGIQSFLESETQALARRQNNRSVHEALTLIREHSASQLNIDLIYGIPGQTPETWAQSLQQALHYAPEELYLYPLYIRKQTGLERIQSKNSSLIPLHNEYQHSMLSLYRQGRDMLIAEGYEQVSMRMFRKTGAQSSAPVYCCQEDGMLGLGAGARSYTRQVHYSSEYAVGRTSISSLIQHYIEQTDADFHSAPYGIILTEDEQKRRYLIQSLLLAEGLDLDAYEMRFGTRCAEDFSVLTELEALGLAERSGTRLKLSAAGLERADALGPWLGSTSVHQRMASYQSR</sequence>
<accession>A0A1Y0I5C2</accession>
<dbReference type="SFLD" id="SFLDG01065">
    <property type="entry name" value="anaerobic_coproporphyrinogen-I"/>
    <property type="match status" value="1"/>
</dbReference>
<evidence type="ECO:0000259" key="6">
    <source>
        <dbReference type="PROSITE" id="PS51918"/>
    </source>
</evidence>
<dbReference type="PANTHER" id="PTHR13932:SF5">
    <property type="entry name" value="RADICAL S-ADENOSYL METHIONINE DOMAIN-CONTAINING PROTEIN 1, MITOCHONDRIAL"/>
    <property type="match status" value="1"/>
</dbReference>
<dbReference type="InterPro" id="IPR058240">
    <property type="entry name" value="rSAM_sf"/>
</dbReference>
<dbReference type="SFLD" id="SFLDS00029">
    <property type="entry name" value="Radical_SAM"/>
    <property type="match status" value="1"/>
</dbReference>
<dbReference type="Pfam" id="PF04055">
    <property type="entry name" value="Radical_SAM"/>
    <property type="match status" value="1"/>
</dbReference>
<dbReference type="InterPro" id="IPR007197">
    <property type="entry name" value="rSAM"/>
</dbReference>
<organism evidence="7 8">
    <name type="scientific">Oleiphilus messinensis</name>
    <dbReference type="NCBI Taxonomy" id="141451"/>
    <lineage>
        <taxon>Bacteria</taxon>
        <taxon>Pseudomonadati</taxon>
        <taxon>Pseudomonadota</taxon>
        <taxon>Gammaproteobacteria</taxon>
        <taxon>Oceanospirillales</taxon>
        <taxon>Oleiphilaceae</taxon>
        <taxon>Oleiphilus</taxon>
    </lineage>
</organism>
<dbReference type="PROSITE" id="PS51918">
    <property type="entry name" value="RADICAL_SAM"/>
    <property type="match status" value="1"/>
</dbReference>
<dbReference type="GO" id="GO:0005737">
    <property type="term" value="C:cytoplasm"/>
    <property type="evidence" value="ECO:0007669"/>
    <property type="project" value="TreeGrafter"/>
</dbReference>
<dbReference type="GO" id="GO:0051539">
    <property type="term" value="F:4 iron, 4 sulfur cluster binding"/>
    <property type="evidence" value="ECO:0007669"/>
    <property type="project" value="TreeGrafter"/>
</dbReference>
<keyword evidence="5" id="KW-0411">Iron-sulfur</keyword>
<comment type="cofactor">
    <cofactor evidence="1">
        <name>[4Fe-4S] cluster</name>
        <dbReference type="ChEBI" id="CHEBI:49883"/>
    </cofactor>
</comment>
<keyword evidence="4" id="KW-0408">Iron</keyword>
<dbReference type="InterPro" id="IPR013785">
    <property type="entry name" value="Aldolase_TIM"/>
</dbReference>
<keyword evidence="3" id="KW-0479">Metal-binding</keyword>
<dbReference type="NCBIfam" id="NF006067">
    <property type="entry name" value="PRK08208.1"/>
    <property type="match status" value="1"/>
</dbReference>
<reference evidence="7 8" key="1">
    <citation type="submission" date="2017-05" db="EMBL/GenBank/DDBJ databases">
        <title>Genomic insights into alkan degradation activity of Oleiphilus messinensis.</title>
        <authorList>
            <person name="Kozyavkin S.A."/>
            <person name="Slesarev A.I."/>
            <person name="Golyshin P.N."/>
            <person name="Korzhenkov A."/>
            <person name="Golyshina O.N."/>
            <person name="Toshchakov S.V."/>
        </authorList>
    </citation>
    <scope>NUCLEOTIDE SEQUENCE [LARGE SCALE GENOMIC DNA]</scope>
    <source>
        <strain evidence="7 8">ME102</strain>
    </source>
</reference>
<feature type="domain" description="Radical SAM core" evidence="6">
    <location>
        <begin position="41"/>
        <end position="274"/>
    </location>
</feature>
<dbReference type="Pfam" id="PF06969">
    <property type="entry name" value="HemN_C"/>
    <property type="match status" value="1"/>
</dbReference>
<evidence type="ECO:0000256" key="3">
    <source>
        <dbReference type="ARBA" id="ARBA00022723"/>
    </source>
</evidence>
<dbReference type="RefSeq" id="WP_087460748.1">
    <property type="nucleotide sequence ID" value="NZ_CP021425.1"/>
</dbReference>
<evidence type="ECO:0000313" key="7">
    <source>
        <dbReference type="EMBL" id="ARU55672.1"/>
    </source>
</evidence>
<dbReference type="CDD" id="cd01335">
    <property type="entry name" value="Radical_SAM"/>
    <property type="match status" value="1"/>
</dbReference>
<evidence type="ECO:0000256" key="4">
    <source>
        <dbReference type="ARBA" id="ARBA00023004"/>
    </source>
</evidence>
<dbReference type="PANTHER" id="PTHR13932">
    <property type="entry name" value="COPROPORPHYRINIGEN III OXIDASE"/>
    <property type="match status" value="1"/>
</dbReference>
<dbReference type="AlphaFoldDB" id="A0A1Y0I5C2"/>
<dbReference type="GO" id="GO:0003824">
    <property type="term" value="F:catalytic activity"/>
    <property type="evidence" value="ECO:0007669"/>
    <property type="project" value="InterPro"/>
</dbReference>
<gene>
    <name evidence="7" type="ORF">OLMES_1597</name>
</gene>
<dbReference type="InterPro" id="IPR006638">
    <property type="entry name" value="Elp3/MiaA/NifB-like_rSAM"/>
</dbReference>
<name>A0A1Y0I5C2_9GAMM</name>
<evidence type="ECO:0000256" key="1">
    <source>
        <dbReference type="ARBA" id="ARBA00001966"/>
    </source>
</evidence>
<keyword evidence="2" id="KW-0949">S-adenosyl-L-methionine</keyword>
<dbReference type="GO" id="GO:0046872">
    <property type="term" value="F:metal ion binding"/>
    <property type="evidence" value="ECO:0007669"/>
    <property type="project" value="UniProtKB-KW"/>
</dbReference>
<protein>
    <submittedName>
        <fullName evidence="7">Coproporphyrinogen III oxidase</fullName>
    </submittedName>
</protein>
<evidence type="ECO:0000256" key="2">
    <source>
        <dbReference type="ARBA" id="ARBA00022691"/>
    </source>
</evidence>
<dbReference type="GO" id="GO:0006779">
    <property type="term" value="P:porphyrin-containing compound biosynthetic process"/>
    <property type="evidence" value="ECO:0007669"/>
    <property type="project" value="TreeGrafter"/>
</dbReference>
<keyword evidence="8" id="KW-1185">Reference proteome</keyword>
<dbReference type="Gene3D" id="3.20.20.70">
    <property type="entry name" value="Aldolase class I"/>
    <property type="match status" value="1"/>
</dbReference>
<evidence type="ECO:0000256" key="5">
    <source>
        <dbReference type="ARBA" id="ARBA00023014"/>
    </source>
</evidence>
<proteinExistence type="predicted"/>
<dbReference type="SUPFAM" id="SSF102114">
    <property type="entry name" value="Radical SAM enzymes"/>
    <property type="match status" value="1"/>
</dbReference>
<dbReference type="SMART" id="SM00729">
    <property type="entry name" value="Elp3"/>
    <property type="match status" value="1"/>
</dbReference>
<dbReference type="Proteomes" id="UP000196027">
    <property type="component" value="Chromosome"/>
</dbReference>
<dbReference type="InterPro" id="IPR010723">
    <property type="entry name" value="HemN_C"/>
</dbReference>
<dbReference type="OrthoDB" id="9808022at2"/>